<feature type="repeat" description="TPR" evidence="3">
    <location>
        <begin position="254"/>
        <end position="287"/>
    </location>
</feature>
<dbReference type="InterPro" id="IPR011990">
    <property type="entry name" value="TPR-like_helical_dom_sf"/>
</dbReference>
<accession>A0ABQ8X0P4</accession>
<protein>
    <recommendedName>
        <fullName evidence="6">Tetratricopeptide repeat protein</fullName>
    </recommendedName>
</protein>
<dbReference type="Gene3D" id="1.25.40.10">
    <property type="entry name" value="Tetratricopeptide repeat domain"/>
    <property type="match status" value="3"/>
</dbReference>
<dbReference type="Proteomes" id="UP001150062">
    <property type="component" value="Unassembled WGS sequence"/>
</dbReference>
<dbReference type="PANTHER" id="PTHR44858">
    <property type="entry name" value="TETRATRICOPEPTIDE REPEAT PROTEIN 6"/>
    <property type="match status" value="1"/>
</dbReference>
<dbReference type="SUPFAM" id="SSF48452">
    <property type="entry name" value="TPR-like"/>
    <property type="match status" value="1"/>
</dbReference>
<organism evidence="4 5">
    <name type="scientific">Anaeramoeba flamelloides</name>
    <dbReference type="NCBI Taxonomy" id="1746091"/>
    <lineage>
        <taxon>Eukaryota</taxon>
        <taxon>Metamonada</taxon>
        <taxon>Anaeramoebidae</taxon>
        <taxon>Anaeramoeba</taxon>
    </lineage>
</organism>
<name>A0ABQ8X0P4_9EUKA</name>
<evidence type="ECO:0000256" key="2">
    <source>
        <dbReference type="ARBA" id="ARBA00022803"/>
    </source>
</evidence>
<proteinExistence type="predicted"/>
<sequence length="539" mass="62872">MDTLLTWILSYKKFTTAFSEMVDDLKIDVNLSLRNSKLVEETLTSLKSFDLLSTARNFFQAVEIDKEAYEKFLTSATYLVTETNELLKKIEKDVSFAFNKTFLLFGYIIKEIGEGKILELLEVVMSNYPIDLSILYGIIEQLERGDKYGISEKLLQLATSQSQANHIQDQKKLMELLKQKNIPEILEYLKQLKLITEEIKENVVQHLDNVMGFITNKEFMEKIKLFVQPLIPQEENFGKAIESFINKLKPSTNLDVWNLFAQRALKKQNWKGASQCFEKLLEIDPENGESYYQLAYCHIHLNNFEEAKNCINNAIEIMGNVSKYWGMKNLISVYCNPEKNYDKDSDWVRFLELTGKEDEKEKKDEKEKENGNGTEIWFKRGLIYLEENLLSKSEICFQKCQKSDPKNLLFNFYLALVYWNQGDDENVEKLCKLAIDNLDLCDEKDQIYYFLLKGLYSLSLDLNSRAVFEFSELLFRSSSSKFGGMEWIAYILRGTAYEAVKKFNNARSDYQKAFEIRPKNKLIQKSINKIGTENADEFD</sequence>
<evidence type="ECO:0000256" key="1">
    <source>
        <dbReference type="ARBA" id="ARBA00022737"/>
    </source>
</evidence>
<reference evidence="4" key="1">
    <citation type="submission" date="2022-08" db="EMBL/GenBank/DDBJ databases">
        <title>Novel sulfate-reducing endosymbionts in the free-living metamonad Anaeramoeba.</title>
        <authorList>
            <person name="Jerlstrom-Hultqvist J."/>
            <person name="Cepicka I."/>
            <person name="Gallot-Lavallee L."/>
            <person name="Salas-Leiva D."/>
            <person name="Curtis B.A."/>
            <person name="Zahonova K."/>
            <person name="Pipaliya S."/>
            <person name="Dacks J."/>
            <person name="Roger A.J."/>
        </authorList>
    </citation>
    <scope>NUCLEOTIDE SEQUENCE</scope>
    <source>
        <strain evidence="4">Schooner1</strain>
    </source>
</reference>
<keyword evidence="5" id="KW-1185">Reference proteome</keyword>
<evidence type="ECO:0008006" key="6">
    <source>
        <dbReference type="Google" id="ProtNLM"/>
    </source>
</evidence>
<comment type="caution">
    <text evidence="4">The sequence shown here is derived from an EMBL/GenBank/DDBJ whole genome shotgun (WGS) entry which is preliminary data.</text>
</comment>
<dbReference type="Pfam" id="PF14559">
    <property type="entry name" value="TPR_19"/>
    <property type="match status" value="1"/>
</dbReference>
<evidence type="ECO:0000256" key="3">
    <source>
        <dbReference type="PROSITE-ProRule" id="PRU00339"/>
    </source>
</evidence>
<dbReference type="SMART" id="SM00028">
    <property type="entry name" value="TPR"/>
    <property type="match status" value="4"/>
</dbReference>
<dbReference type="Pfam" id="PF13181">
    <property type="entry name" value="TPR_8"/>
    <property type="match status" value="2"/>
</dbReference>
<dbReference type="InterPro" id="IPR019734">
    <property type="entry name" value="TPR_rpt"/>
</dbReference>
<feature type="repeat" description="TPR" evidence="3">
    <location>
        <begin position="374"/>
        <end position="407"/>
    </location>
</feature>
<feature type="repeat" description="TPR" evidence="3">
    <location>
        <begin position="487"/>
        <end position="520"/>
    </location>
</feature>
<dbReference type="PROSITE" id="PS50005">
    <property type="entry name" value="TPR"/>
    <property type="match status" value="3"/>
</dbReference>
<gene>
    <name evidence="4" type="ORF">M0813_01151</name>
</gene>
<dbReference type="PANTHER" id="PTHR44858:SF1">
    <property type="entry name" value="UDP-N-ACETYLGLUCOSAMINE--PEPTIDE N-ACETYLGLUCOSAMINYLTRANSFERASE SPINDLY-RELATED"/>
    <property type="match status" value="1"/>
</dbReference>
<keyword evidence="2 3" id="KW-0802">TPR repeat</keyword>
<evidence type="ECO:0000313" key="4">
    <source>
        <dbReference type="EMBL" id="KAJ6226182.1"/>
    </source>
</evidence>
<evidence type="ECO:0000313" key="5">
    <source>
        <dbReference type="Proteomes" id="UP001150062"/>
    </source>
</evidence>
<dbReference type="EMBL" id="JAOAOG010000346">
    <property type="protein sequence ID" value="KAJ6226182.1"/>
    <property type="molecule type" value="Genomic_DNA"/>
</dbReference>
<dbReference type="InterPro" id="IPR050498">
    <property type="entry name" value="Ycf3"/>
</dbReference>
<keyword evidence="1" id="KW-0677">Repeat</keyword>